<keyword evidence="3" id="KW-1003">Cell membrane</keyword>
<keyword evidence="4" id="KW-0812">Transmembrane</keyword>
<evidence type="ECO:0000256" key="4">
    <source>
        <dbReference type="ARBA" id="ARBA00022692"/>
    </source>
</evidence>
<feature type="non-terminal residue" evidence="7">
    <location>
        <position position="203"/>
    </location>
</feature>
<dbReference type="Proteomes" id="UP000272192">
    <property type="component" value="Unassembled WGS sequence"/>
</dbReference>
<gene>
    <name evidence="7" type="ORF">DB721_01905</name>
</gene>
<evidence type="ECO:0000313" key="7">
    <source>
        <dbReference type="EMBL" id="RKU97201.1"/>
    </source>
</evidence>
<organism evidence="7 8">
    <name type="scientific">Helicobacter pylori</name>
    <name type="common">Campylobacter pylori</name>
    <dbReference type="NCBI Taxonomy" id="210"/>
    <lineage>
        <taxon>Bacteria</taxon>
        <taxon>Pseudomonadati</taxon>
        <taxon>Campylobacterota</taxon>
        <taxon>Epsilonproteobacteria</taxon>
        <taxon>Campylobacterales</taxon>
        <taxon>Helicobacteraceae</taxon>
        <taxon>Helicobacter</taxon>
    </lineage>
</organism>
<dbReference type="PANTHER" id="PTHR37937">
    <property type="entry name" value="CONJUGATIVE TRANSFER: DNA TRANSPORT"/>
    <property type="match status" value="1"/>
</dbReference>
<feature type="non-terminal residue" evidence="7">
    <location>
        <position position="1"/>
    </location>
</feature>
<evidence type="ECO:0000256" key="1">
    <source>
        <dbReference type="ARBA" id="ARBA00004651"/>
    </source>
</evidence>
<dbReference type="GO" id="GO:0005886">
    <property type="term" value="C:plasma membrane"/>
    <property type="evidence" value="ECO:0007669"/>
    <property type="project" value="UniProtKB-SubCell"/>
</dbReference>
<evidence type="ECO:0000256" key="3">
    <source>
        <dbReference type="ARBA" id="ARBA00022475"/>
    </source>
</evidence>
<evidence type="ECO:0000256" key="2">
    <source>
        <dbReference type="ARBA" id="ARBA00008806"/>
    </source>
</evidence>
<sequence length="203" mass="22843">KIIMPETPTMFFIGSMASGINLIDEDTNMEKVVSLMEFFGGEEDKSGDNLRALSPATRNMWNSFKTMGGARETYSSVQGVYTSAFAPYNNAMIRNFTSANDFDFRRLRIDEVSIGVIANPKESTIVGPILELFFNVMIYSNLILPIHDPQCKRSCLMLMDEFTLCGYLETFVKAVGIMAEYNMRPAFVFQSKAQLENDPPLGY</sequence>
<evidence type="ECO:0000256" key="6">
    <source>
        <dbReference type="ARBA" id="ARBA00023136"/>
    </source>
</evidence>
<evidence type="ECO:0000256" key="5">
    <source>
        <dbReference type="ARBA" id="ARBA00022989"/>
    </source>
</evidence>
<dbReference type="InterPro" id="IPR027417">
    <property type="entry name" value="P-loop_NTPase"/>
</dbReference>
<protein>
    <submittedName>
        <fullName evidence="7">Sodium:calcium antiporter</fullName>
    </submittedName>
</protein>
<dbReference type="AlphaFoldDB" id="A0A7Z6SSK2"/>
<name>A0A7Z6SSK2_HELPX</name>
<dbReference type="EMBL" id="QELB01000033">
    <property type="protein sequence ID" value="RKU97201.1"/>
    <property type="molecule type" value="Genomic_DNA"/>
</dbReference>
<evidence type="ECO:0000313" key="8">
    <source>
        <dbReference type="Proteomes" id="UP000272192"/>
    </source>
</evidence>
<reference evidence="7 8" key="1">
    <citation type="submission" date="2018-04" db="EMBL/GenBank/DDBJ databases">
        <title>Complete genome sequences of Helicobacter pylori.</title>
        <authorList>
            <person name="Palau M."/>
            <person name="Minana-Galbis D."/>
        </authorList>
    </citation>
    <scope>NUCLEOTIDE SEQUENCE [LARGE SCALE GENOMIC DNA]</scope>
    <source>
        <strain evidence="7 8">B518</strain>
    </source>
</reference>
<comment type="caution">
    <text evidence="7">The sequence shown here is derived from an EMBL/GenBank/DDBJ whole genome shotgun (WGS) entry which is preliminary data.</text>
</comment>
<comment type="similarity">
    <text evidence="2">Belongs to the VirD4/TraG family.</text>
</comment>
<dbReference type="Pfam" id="PF02534">
    <property type="entry name" value="T4SS-DNA_transf"/>
    <property type="match status" value="1"/>
</dbReference>
<dbReference type="Gene3D" id="3.40.50.300">
    <property type="entry name" value="P-loop containing nucleotide triphosphate hydrolases"/>
    <property type="match status" value="1"/>
</dbReference>
<comment type="subcellular location">
    <subcellularLocation>
        <location evidence="1">Cell membrane</location>
        <topology evidence="1">Multi-pass membrane protein</topology>
    </subcellularLocation>
</comment>
<keyword evidence="5" id="KW-1133">Transmembrane helix</keyword>
<keyword evidence="6" id="KW-0472">Membrane</keyword>
<dbReference type="InterPro" id="IPR051539">
    <property type="entry name" value="T4SS-coupling_protein"/>
</dbReference>
<dbReference type="PANTHER" id="PTHR37937:SF1">
    <property type="entry name" value="CONJUGATIVE TRANSFER: DNA TRANSPORT"/>
    <property type="match status" value="1"/>
</dbReference>
<proteinExistence type="inferred from homology"/>
<dbReference type="InterPro" id="IPR003688">
    <property type="entry name" value="TraG/VirD4"/>
</dbReference>
<accession>A0A7Z6SSK2</accession>